<dbReference type="PANTHER" id="PTHR42928:SF5">
    <property type="entry name" value="BLR1237 PROTEIN"/>
    <property type="match status" value="1"/>
</dbReference>
<comment type="caution">
    <text evidence="3">The sequence shown here is derived from an EMBL/GenBank/DDBJ whole genome shotgun (WGS) entry which is preliminary data.</text>
</comment>
<dbReference type="Pfam" id="PF03401">
    <property type="entry name" value="TctC"/>
    <property type="match status" value="1"/>
</dbReference>
<organism evidence="3 4">
    <name type="scientific">Advenella kashmirensis W13003</name>
    <dbReference type="NCBI Taxonomy" id="1424334"/>
    <lineage>
        <taxon>Bacteria</taxon>
        <taxon>Pseudomonadati</taxon>
        <taxon>Pseudomonadota</taxon>
        <taxon>Betaproteobacteria</taxon>
        <taxon>Burkholderiales</taxon>
        <taxon>Alcaligenaceae</taxon>
    </lineage>
</organism>
<dbReference type="OrthoDB" id="8886951at2"/>
<gene>
    <name evidence="3" type="ORF">W822_11580</name>
</gene>
<proteinExistence type="inferred from homology"/>
<evidence type="ECO:0000313" key="3">
    <source>
        <dbReference type="EMBL" id="ETF03421.1"/>
    </source>
</evidence>
<feature type="signal peptide" evidence="2">
    <location>
        <begin position="1"/>
        <end position="21"/>
    </location>
</feature>
<evidence type="ECO:0000256" key="1">
    <source>
        <dbReference type="ARBA" id="ARBA00006987"/>
    </source>
</evidence>
<comment type="similarity">
    <text evidence="1">Belongs to the UPF0065 (bug) family.</text>
</comment>
<dbReference type="eggNOG" id="COG3181">
    <property type="taxonomic scope" value="Bacteria"/>
</dbReference>
<dbReference type="STRING" id="1424334.W822_11580"/>
<dbReference type="SUPFAM" id="SSF53850">
    <property type="entry name" value="Periplasmic binding protein-like II"/>
    <property type="match status" value="1"/>
</dbReference>
<evidence type="ECO:0000313" key="4">
    <source>
        <dbReference type="Proteomes" id="UP000018733"/>
    </source>
</evidence>
<accession>V8QTZ8</accession>
<dbReference type="PIRSF" id="PIRSF017082">
    <property type="entry name" value="YflP"/>
    <property type="match status" value="1"/>
</dbReference>
<feature type="chain" id="PRO_5004771749" evidence="2">
    <location>
        <begin position="22"/>
        <end position="318"/>
    </location>
</feature>
<keyword evidence="4" id="KW-1185">Reference proteome</keyword>
<dbReference type="Gene3D" id="3.40.190.150">
    <property type="entry name" value="Bordetella uptake gene, domain 1"/>
    <property type="match status" value="1"/>
</dbReference>
<dbReference type="Proteomes" id="UP000018733">
    <property type="component" value="Unassembled WGS sequence"/>
</dbReference>
<name>V8QTZ8_9BURK</name>
<dbReference type="InterPro" id="IPR005064">
    <property type="entry name" value="BUG"/>
</dbReference>
<dbReference type="CDD" id="cd07012">
    <property type="entry name" value="PBP2_Bug_TTT"/>
    <property type="match status" value="1"/>
</dbReference>
<protein>
    <submittedName>
        <fullName evidence="3">MFS transporter</fullName>
    </submittedName>
</protein>
<dbReference type="InterPro" id="IPR042100">
    <property type="entry name" value="Bug_dom1"/>
</dbReference>
<keyword evidence="2" id="KW-0732">Signal</keyword>
<sequence>MKKAVFLTAMLSFIPATLAQAATFPEKPVTLVVPYSAGGITDQIGRILGDQLGKKWKHPVVVENKPGAGAAIGTAMVANGKADGYQLLIGSVGTVTNQFMLKSLPYKTEDLVPLIQISEAPNVLYVRSSLPVKSVSELVAYAKENPGKLTFANSGIGSSPHLAAALFQEKAGISITNVPYRGTSAAIADFLGGQVDAYFDTMQSMPYVKQGKLAVLGVASENRVPAHPEVPTIAQAGTPDVIASSWFGVFVPAKTPEAVKTQIADAITDVMQDPETAKKIENLGTVIHVRDQQQFRQFFETETRRWGDLIKRLNIADS</sequence>
<dbReference type="HOGENOM" id="CLU_045683_0_2_4"/>
<dbReference type="RefSeq" id="WP_024005282.1">
    <property type="nucleotide sequence ID" value="NZ_KI650979.1"/>
</dbReference>
<evidence type="ECO:0000256" key="2">
    <source>
        <dbReference type="SAM" id="SignalP"/>
    </source>
</evidence>
<dbReference type="PATRIC" id="fig|1424334.3.peg.2331"/>
<dbReference type="EMBL" id="AYXT01000009">
    <property type="protein sequence ID" value="ETF03421.1"/>
    <property type="molecule type" value="Genomic_DNA"/>
</dbReference>
<dbReference type="AlphaFoldDB" id="V8QTZ8"/>
<dbReference type="PANTHER" id="PTHR42928">
    <property type="entry name" value="TRICARBOXYLATE-BINDING PROTEIN"/>
    <property type="match status" value="1"/>
</dbReference>
<dbReference type="Gene3D" id="3.40.190.10">
    <property type="entry name" value="Periplasmic binding protein-like II"/>
    <property type="match status" value="1"/>
</dbReference>
<reference evidence="3 4" key="1">
    <citation type="journal article" date="2014" name="Genome Announc.">
        <title>Draft Genome Sequence of Advenella kashmirensis Strain W13003, a Polycyclic Aromatic Hydrocarbon-Degrading Bacterium.</title>
        <authorList>
            <person name="Wang X."/>
            <person name="Jin D."/>
            <person name="Zhou L."/>
            <person name="Wu L."/>
            <person name="An W."/>
            <person name="Zhao L."/>
        </authorList>
    </citation>
    <scope>NUCLEOTIDE SEQUENCE [LARGE SCALE GENOMIC DNA]</scope>
    <source>
        <strain evidence="3 4">W13003</strain>
    </source>
</reference>